<keyword evidence="1" id="KW-0720">Serine protease</keyword>
<dbReference type="InterPro" id="IPR008269">
    <property type="entry name" value="Lon_proteolytic"/>
</dbReference>
<evidence type="ECO:0000256" key="1">
    <source>
        <dbReference type="PROSITE-ProRule" id="PRU01122"/>
    </source>
</evidence>
<keyword evidence="1" id="KW-0378">Hydrolase</keyword>
<comment type="catalytic activity">
    <reaction evidence="1">
        <text>Hydrolysis of proteins in presence of ATP.</text>
        <dbReference type="EC" id="3.4.21.53"/>
    </reaction>
</comment>
<dbReference type="KEGG" id="paek:D3873_04335"/>
<keyword evidence="1" id="KW-0645">Protease</keyword>
<dbReference type="GO" id="GO:0004252">
    <property type="term" value="F:serine-type endopeptidase activity"/>
    <property type="evidence" value="ECO:0007669"/>
    <property type="project" value="UniProtKB-UniRule"/>
</dbReference>
<dbReference type="GO" id="GO:0005524">
    <property type="term" value="F:ATP binding"/>
    <property type="evidence" value="ECO:0007669"/>
    <property type="project" value="InterPro"/>
</dbReference>
<keyword evidence="5" id="KW-1185">Reference proteome</keyword>
<dbReference type="PROSITE" id="PS51786">
    <property type="entry name" value="LON_PROTEOLYTIC"/>
    <property type="match status" value="1"/>
</dbReference>
<dbReference type="GO" id="GO:0006508">
    <property type="term" value="P:proteolysis"/>
    <property type="evidence" value="ECO:0007669"/>
    <property type="project" value="UniProtKB-KW"/>
</dbReference>
<sequence length="322" mass="35115">MKPGGAYPLSPLVHVENADEDDTGELHLMTVAVAKATPLNYVWSKVTNNGRIVETNQIRNPDETEEEYDLRQLKLMSSSQNNAVIVAFDRAGLDYKITSKGLYVVNVVGESAADGKLKAGDSIRQIDQLSEVTLQEVLSYLASKKEGDTIELTILRDGKKMTQKITLDKIPGEDGRVGLGVAFMEDKTVKTNREVTIKSEQIGGPSAGMMFTLQLLNELEDENLAKGYQVAGTGEIFPDGTVGRIGGIDLKIIAAADQGMEIFFAPDDELPAAVKEKYPDLVSNYQEALATAKKIGTDMKIVPVKTVDDAITYLEQLEEKKS</sequence>
<protein>
    <recommendedName>
        <fullName evidence="1">endopeptidase La</fullName>
        <ecNumber evidence="1">3.4.21.53</ecNumber>
    </recommendedName>
</protein>
<dbReference type="EC" id="3.4.21.53" evidence="1"/>
<feature type="domain" description="Lon proteolytic" evidence="3">
    <location>
        <begin position="199"/>
        <end position="317"/>
    </location>
</feature>
<dbReference type="Pfam" id="PF05362">
    <property type="entry name" value="Lon_C"/>
    <property type="match status" value="1"/>
</dbReference>
<dbReference type="InterPro" id="IPR027065">
    <property type="entry name" value="Lon_Prtase"/>
</dbReference>
<dbReference type="PROSITE" id="PS50106">
    <property type="entry name" value="PDZ"/>
    <property type="match status" value="1"/>
</dbReference>
<dbReference type="InterPro" id="IPR001478">
    <property type="entry name" value="PDZ"/>
</dbReference>
<evidence type="ECO:0000259" key="2">
    <source>
        <dbReference type="PROSITE" id="PS50106"/>
    </source>
</evidence>
<evidence type="ECO:0000259" key="3">
    <source>
        <dbReference type="PROSITE" id="PS51786"/>
    </source>
</evidence>
<dbReference type="GO" id="GO:0004176">
    <property type="term" value="F:ATP-dependent peptidase activity"/>
    <property type="evidence" value="ECO:0007669"/>
    <property type="project" value="UniProtKB-UniRule"/>
</dbReference>
<name>A0A385YVP8_9BACL</name>
<reference evidence="5" key="1">
    <citation type="submission" date="2018-09" db="EMBL/GenBank/DDBJ databases">
        <authorList>
            <person name="Zhu H."/>
        </authorList>
    </citation>
    <scope>NUCLEOTIDE SEQUENCE [LARGE SCALE GENOMIC DNA]</scope>
    <source>
        <strain evidence="5">K2R23-3</strain>
    </source>
</reference>
<feature type="active site" evidence="1">
    <location>
        <position position="251"/>
    </location>
</feature>
<dbReference type="AlphaFoldDB" id="A0A385YVP8"/>
<dbReference type="NCBIfam" id="NF041438">
    <property type="entry name" value="SepM_fam_S16"/>
    <property type="match status" value="1"/>
</dbReference>
<feature type="active site" evidence="1">
    <location>
        <position position="206"/>
    </location>
</feature>
<feature type="domain" description="PDZ" evidence="2">
    <location>
        <begin position="72"/>
        <end position="156"/>
    </location>
</feature>
<dbReference type="SUPFAM" id="SSF50156">
    <property type="entry name" value="PDZ domain-like"/>
    <property type="match status" value="1"/>
</dbReference>
<dbReference type="PANTHER" id="PTHR10046">
    <property type="entry name" value="ATP DEPENDENT LON PROTEASE FAMILY MEMBER"/>
    <property type="match status" value="1"/>
</dbReference>
<evidence type="ECO:0000313" key="4">
    <source>
        <dbReference type="EMBL" id="AYC30766.1"/>
    </source>
</evidence>
<dbReference type="GO" id="GO:0030163">
    <property type="term" value="P:protein catabolic process"/>
    <property type="evidence" value="ECO:0007669"/>
    <property type="project" value="InterPro"/>
</dbReference>
<dbReference type="EMBL" id="CP032418">
    <property type="protein sequence ID" value="AYC30766.1"/>
    <property type="molecule type" value="Genomic_DNA"/>
</dbReference>
<dbReference type="SMART" id="SM00228">
    <property type="entry name" value="PDZ"/>
    <property type="match status" value="1"/>
</dbReference>
<dbReference type="InterPro" id="IPR036034">
    <property type="entry name" value="PDZ_sf"/>
</dbReference>
<evidence type="ECO:0000313" key="5">
    <source>
        <dbReference type="Proteomes" id="UP000265725"/>
    </source>
</evidence>
<organism evidence="4 5">
    <name type="scientific">Paenisporosarcina cavernae</name>
    <dbReference type="NCBI Taxonomy" id="2320858"/>
    <lineage>
        <taxon>Bacteria</taxon>
        <taxon>Bacillati</taxon>
        <taxon>Bacillota</taxon>
        <taxon>Bacilli</taxon>
        <taxon>Bacillales</taxon>
        <taxon>Caryophanaceae</taxon>
        <taxon>Paenisporosarcina</taxon>
    </lineage>
</organism>
<dbReference type="InterPro" id="IPR014721">
    <property type="entry name" value="Ribsml_uS5_D2-typ_fold_subgr"/>
</dbReference>
<comment type="similarity">
    <text evidence="1">Belongs to the peptidase S16 family.</text>
</comment>
<dbReference type="SUPFAM" id="SSF54211">
    <property type="entry name" value="Ribosomal protein S5 domain 2-like"/>
    <property type="match status" value="1"/>
</dbReference>
<gene>
    <name evidence="4" type="ORF">D3873_04335</name>
</gene>
<dbReference type="OrthoDB" id="2356897at2"/>
<dbReference type="Pfam" id="PF13180">
    <property type="entry name" value="PDZ_2"/>
    <property type="match status" value="1"/>
</dbReference>
<dbReference type="Gene3D" id="3.30.230.10">
    <property type="match status" value="1"/>
</dbReference>
<dbReference type="Proteomes" id="UP000265725">
    <property type="component" value="Chromosome"/>
</dbReference>
<accession>A0A385YVP8</accession>
<dbReference type="InterPro" id="IPR020568">
    <property type="entry name" value="Ribosomal_Su5_D2-typ_SF"/>
</dbReference>
<proteinExistence type="inferred from homology"/>